<comment type="caution">
    <text evidence="1">The sequence shown here is derived from an EMBL/GenBank/DDBJ whole genome shotgun (WGS) entry which is preliminary data.</text>
</comment>
<dbReference type="Proteomes" id="UP001489509">
    <property type="component" value="Unassembled WGS sequence"/>
</dbReference>
<dbReference type="EMBL" id="JBBMFD010000007">
    <property type="protein sequence ID" value="MEQ2440392.1"/>
    <property type="molecule type" value="Genomic_DNA"/>
</dbReference>
<dbReference type="RefSeq" id="WP_349218926.1">
    <property type="nucleotide sequence ID" value="NZ_JBBMFD010000007.1"/>
</dbReference>
<protein>
    <submittedName>
        <fullName evidence="1">Uncharacterized protein</fullName>
    </submittedName>
</protein>
<reference evidence="1 2" key="1">
    <citation type="submission" date="2024-03" db="EMBL/GenBank/DDBJ databases">
        <title>Human intestinal bacterial collection.</title>
        <authorList>
            <person name="Pauvert C."/>
            <person name="Hitch T.C.A."/>
            <person name="Clavel T."/>
        </authorList>
    </citation>
    <scope>NUCLEOTIDE SEQUENCE [LARGE SCALE GENOMIC DNA]</scope>
    <source>
        <strain evidence="1 2">CLA-JM-H44</strain>
    </source>
</reference>
<proteinExistence type="predicted"/>
<organism evidence="1 2">
    <name type="scientific">Solibaculum intestinale</name>
    <dbReference type="NCBI Taxonomy" id="3133165"/>
    <lineage>
        <taxon>Bacteria</taxon>
        <taxon>Bacillati</taxon>
        <taxon>Bacillota</taxon>
        <taxon>Clostridia</taxon>
        <taxon>Eubacteriales</taxon>
        <taxon>Oscillospiraceae</taxon>
        <taxon>Solibaculum</taxon>
    </lineage>
</organism>
<accession>A0ABV1DZA7</accession>
<evidence type="ECO:0000313" key="1">
    <source>
        <dbReference type="EMBL" id="MEQ2440392.1"/>
    </source>
</evidence>
<name>A0ABV1DZA7_9FIRM</name>
<gene>
    <name evidence="1" type="ORF">WMO26_06070</name>
</gene>
<keyword evidence="2" id="KW-1185">Reference proteome</keyword>
<evidence type="ECO:0000313" key="2">
    <source>
        <dbReference type="Proteomes" id="UP001489509"/>
    </source>
</evidence>
<sequence length="96" mass="10790">MPPNFMPFFSLKPPFLWFVSFGGAKEMNTLSGGNRTDKADGGKAENGFFAKPGIRKAGKSQGCSFSLKLTFRMIFRMPLSFAPPKERGERKEHEIR</sequence>